<protein>
    <submittedName>
        <fullName evidence="1">Uncharacterized protein</fullName>
    </submittedName>
</protein>
<sequence>MGLGLLERAGQLRERLGERGREVGELRELVRGLGRDLFLLPHGGAVEAVDVLAGRLHVPVGAESWSLSPTVVPFLP</sequence>
<reference evidence="1 2" key="1">
    <citation type="journal article" date="2008" name="Int. J. Syst. Evol. Microbiol.">
        <title>Nocardioides daphniae sp. nov., isolated from Daphnia cucullata (Crustacea: Cladocera).</title>
        <authorList>
            <person name="Toth E.M."/>
            <person name="Keki Z."/>
            <person name="Homonnay Z.G."/>
            <person name="Borsodi A.K."/>
            <person name="Marialigeti K."/>
            <person name="Schumann P."/>
        </authorList>
    </citation>
    <scope>NUCLEOTIDE SEQUENCE [LARGE SCALE GENOMIC DNA]</scope>
    <source>
        <strain evidence="1 2">JCM 16608</strain>
    </source>
</reference>
<organism evidence="1 2">
    <name type="scientific">Nocardioides daphniae</name>
    <dbReference type="NCBI Taxonomy" id="402297"/>
    <lineage>
        <taxon>Bacteria</taxon>
        <taxon>Bacillati</taxon>
        <taxon>Actinomycetota</taxon>
        <taxon>Actinomycetes</taxon>
        <taxon>Propionibacteriales</taxon>
        <taxon>Nocardioidaceae</taxon>
        <taxon>Nocardioides</taxon>
    </lineage>
</organism>
<dbReference type="Proteomes" id="UP000297025">
    <property type="component" value="Chromosome"/>
</dbReference>
<gene>
    <name evidence="1" type="ORF">E2C04_00765</name>
</gene>
<evidence type="ECO:0000313" key="2">
    <source>
        <dbReference type="Proteomes" id="UP000297025"/>
    </source>
</evidence>
<dbReference type="EMBL" id="CP038462">
    <property type="protein sequence ID" value="QCC76093.1"/>
    <property type="molecule type" value="Genomic_DNA"/>
</dbReference>
<proteinExistence type="predicted"/>
<dbReference type="KEGG" id="ndp:E2C04_00765"/>
<name>A0A4P7U796_9ACTN</name>
<evidence type="ECO:0000313" key="1">
    <source>
        <dbReference type="EMBL" id="QCC76093.1"/>
    </source>
</evidence>
<dbReference type="AlphaFoldDB" id="A0A4P7U796"/>
<accession>A0A4P7U796</accession>